<reference evidence="5 6" key="1">
    <citation type="submission" date="2020-08" db="EMBL/GenBank/DDBJ databases">
        <title>Genome public.</title>
        <authorList>
            <person name="Liu C."/>
            <person name="Sun Q."/>
        </authorList>
    </citation>
    <scope>NUCLEOTIDE SEQUENCE [LARGE SCALE GENOMIC DNA]</scope>
    <source>
        <strain evidence="5 6">BX1</strain>
    </source>
</reference>
<organism evidence="5 6">
    <name type="scientific">Yanshouia hominis</name>
    <dbReference type="NCBI Taxonomy" id="2763673"/>
    <lineage>
        <taxon>Bacteria</taxon>
        <taxon>Bacillati</taxon>
        <taxon>Bacillota</taxon>
        <taxon>Clostridia</taxon>
        <taxon>Eubacteriales</taxon>
        <taxon>Oscillospiraceae</taxon>
        <taxon>Yanshouia</taxon>
    </lineage>
</organism>
<evidence type="ECO:0000256" key="1">
    <source>
        <dbReference type="ARBA" id="ARBA00022596"/>
    </source>
</evidence>
<dbReference type="NCBIfam" id="TIGR00299">
    <property type="entry name" value="nickel pincer cofactor biosynthesis protein LarC"/>
    <property type="match status" value="1"/>
</dbReference>
<evidence type="ECO:0000256" key="3">
    <source>
        <dbReference type="HAMAP-Rule" id="MF_01074"/>
    </source>
</evidence>
<comment type="caution">
    <text evidence="5">The sequence shown here is derived from an EMBL/GenBank/DDBJ whole genome shotgun (WGS) entry which is preliminary data.</text>
</comment>
<feature type="compositionally biased region" description="Basic and acidic residues" evidence="4">
    <location>
        <begin position="92"/>
        <end position="159"/>
    </location>
</feature>
<gene>
    <name evidence="3 5" type="primary">larC</name>
    <name evidence="5" type="ORF">H8717_01215</name>
</gene>
<dbReference type="PANTHER" id="PTHR36566">
    <property type="entry name" value="NICKEL INSERTION PROTEIN-RELATED"/>
    <property type="match status" value="1"/>
</dbReference>
<dbReference type="Proteomes" id="UP000658131">
    <property type="component" value="Unassembled WGS sequence"/>
</dbReference>
<evidence type="ECO:0000313" key="5">
    <source>
        <dbReference type="EMBL" id="MBC8575033.1"/>
    </source>
</evidence>
<sequence>MKTLYLECGMGAAGDMLLAALYELDPDRKAALAALNGLGIPHVRYFADPSEKCGILGTHMTVTVYDEEEESWDSSCMEQVAHDGPTAQAVHFHGDSSGHHAADGHAHEQYGPDAHTRQHDHPHPHDGAHTHTHEQCGPDAHTRQHDHPHPHDGAHTHTHEHGHHHHTGMAEIESLIASLHCSDAVKAQILSVYTLIAEAESKAHGRPVSEIHFHEVGSLDAIADVAGVCLMLERLAPERITASPVTVGFGQVRCAHGILPVPAPATAFLLRGIPTQSGRIQGELCTPTGAALLRRFAEEFSGMPVMAVRSIGYGMGKKDFEAANCVRAMLGEADGGREELCELRCNLDDMTGEAIAYAQQLLLKEGALDVFLTPVQMKKSRPAVLLTCLCRREDSEKFSLLMLRHTTTLGVREISCRRISLARSSEQIETAFGKITVKTSEGFGVRRQKPEYDEIAAVAEAAGATFEEVARAVDAALDRQTR</sequence>
<dbReference type="EC" id="4.99.1.12" evidence="3"/>
<protein>
    <recommendedName>
        <fullName evidence="3">Pyridinium-3,5-bisthiocarboxylic acid mononucleotide nickel insertion protein</fullName>
        <shortName evidence="3">P2TMN nickel insertion protein</shortName>
        <ecNumber evidence="3">4.99.1.12</ecNumber>
    </recommendedName>
    <alternativeName>
        <fullName evidence="3">Nickel-pincer cofactor biosynthesis protein LarC</fullName>
    </alternativeName>
</protein>
<dbReference type="InterPro" id="IPR002822">
    <property type="entry name" value="Ni_insertion"/>
</dbReference>
<comment type="function">
    <text evidence="3">Involved in the biosynthesis of a nickel-pincer cofactor ((SCS)Ni(II) pincer complex). Binds Ni(2+), and functions in nickel delivery to pyridinium-3,5-bisthiocarboxylic acid mononucleotide (P2TMN), to form the mature cofactor. Is thus probably required for the activation of nickel-pincer cofactor-dependent enzymes.</text>
</comment>
<comment type="catalytic activity">
    <reaction evidence="3">
        <text>Ni(II)-pyridinium-3,5-bisthiocarboxylate mononucleotide = pyridinium-3,5-bisthiocarboxylate mononucleotide + Ni(2+)</text>
        <dbReference type="Rhea" id="RHEA:54784"/>
        <dbReference type="ChEBI" id="CHEBI:49786"/>
        <dbReference type="ChEBI" id="CHEBI:137372"/>
        <dbReference type="ChEBI" id="CHEBI:137373"/>
        <dbReference type="EC" id="4.99.1.12"/>
    </reaction>
</comment>
<dbReference type="Pfam" id="PF01969">
    <property type="entry name" value="Ni_insertion"/>
    <property type="match status" value="1"/>
</dbReference>
<accession>A0ABR7NF52</accession>
<keyword evidence="1 3" id="KW-0533">Nickel</keyword>
<dbReference type="PANTHER" id="PTHR36566:SF1">
    <property type="entry name" value="PYRIDINIUM-3,5-BISTHIOCARBOXYLIC ACID MONONUCLEOTIDE NICKEL INSERTION PROTEIN"/>
    <property type="match status" value="1"/>
</dbReference>
<keyword evidence="6" id="KW-1185">Reference proteome</keyword>
<proteinExistence type="inferred from homology"/>
<dbReference type="Gene3D" id="3.30.70.1380">
    <property type="entry name" value="Transcriptional regulatory protein pf0864 domain like"/>
    <property type="match status" value="1"/>
</dbReference>
<evidence type="ECO:0000256" key="4">
    <source>
        <dbReference type="SAM" id="MobiDB-lite"/>
    </source>
</evidence>
<dbReference type="HAMAP" id="MF_01074">
    <property type="entry name" value="LarC"/>
    <property type="match status" value="1"/>
</dbReference>
<feature type="region of interest" description="Disordered" evidence="4">
    <location>
        <begin position="88"/>
        <end position="166"/>
    </location>
</feature>
<evidence type="ECO:0000256" key="2">
    <source>
        <dbReference type="ARBA" id="ARBA00023239"/>
    </source>
</evidence>
<comment type="similarity">
    <text evidence="3">Belongs to the LarC family.</text>
</comment>
<name>A0ABR7NF52_9FIRM</name>
<dbReference type="RefSeq" id="WP_262398722.1">
    <property type="nucleotide sequence ID" value="NZ_JACRTB010000002.1"/>
</dbReference>
<evidence type="ECO:0000313" key="6">
    <source>
        <dbReference type="Proteomes" id="UP000658131"/>
    </source>
</evidence>
<dbReference type="EMBL" id="JACRTB010000002">
    <property type="protein sequence ID" value="MBC8575033.1"/>
    <property type="molecule type" value="Genomic_DNA"/>
</dbReference>
<keyword evidence="2 3" id="KW-0456">Lyase</keyword>